<organism evidence="2 3">
    <name type="scientific">Orchesella dallaii</name>
    <dbReference type="NCBI Taxonomy" id="48710"/>
    <lineage>
        <taxon>Eukaryota</taxon>
        <taxon>Metazoa</taxon>
        <taxon>Ecdysozoa</taxon>
        <taxon>Arthropoda</taxon>
        <taxon>Hexapoda</taxon>
        <taxon>Collembola</taxon>
        <taxon>Entomobryomorpha</taxon>
        <taxon>Entomobryoidea</taxon>
        <taxon>Orchesellidae</taxon>
        <taxon>Orchesellinae</taxon>
        <taxon>Orchesella</taxon>
    </lineage>
</organism>
<reference evidence="2 3" key="1">
    <citation type="submission" date="2024-08" db="EMBL/GenBank/DDBJ databases">
        <authorList>
            <person name="Cucini C."/>
            <person name="Frati F."/>
        </authorList>
    </citation>
    <scope>NUCLEOTIDE SEQUENCE [LARGE SCALE GENOMIC DNA]</scope>
</reference>
<comment type="caution">
    <text evidence="2">The sequence shown here is derived from an EMBL/GenBank/DDBJ whole genome shotgun (WGS) entry which is preliminary data.</text>
</comment>
<evidence type="ECO:0000313" key="3">
    <source>
        <dbReference type="Proteomes" id="UP001642540"/>
    </source>
</evidence>
<evidence type="ECO:0000256" key="1">
    <source>
        <dbReference type="SAM" id="SignalP"/>
    </source>
</evidence>
<protein>
    <submittedName>
        <fullName evidence="2">Uncharacterized protein</fullName>
    </submittedName>
</protein>
<name>A0ABP1S171_9HEXA</name>
<dbReference type="EMBL" id="CAXLJM020000141">
    <property type="protein sequence ID" value="CAL8140707.1"/>
    <property type="molecule type" value="Genomic_DNA"/>
</dbReference>
<sequence length="274" mass="30705">MKFQIFFFVILSLILSIVQGKTWLRADGNSSNTYNLLNSVLGGTAYEVPDCAHGSYGPHITQRVDTTLNVPIFAFHAHVAEDKEGCSMTGDRQRVEIKTYNPSPNELKGFSGETVTLSWNFRLNSQLQPSTKFFHIHQIKAKGGDDSSPIMTITPRIRSGTNVLEITYTDGNGASPRVIKSDALSIFAGKWVHAREELTYSQNGKYSLVLSRTDNGQQLMAVTENNINLWRNGAEFVRPKWGIYRSLLESNLLRDEHVLFNDFCFAKGTSDKCT</sequence>
<proteinExistence type="predicted"/>
<dbReference type="Proteomes" id="UP001642540">
    <property type="component" value="Unassembled WGS sequence"/>
</dbReference>
<keyword evidence="1" id="KW-0732">Signal</keyword>
<keyword evidence="3" id="KW-1185">Reference proteome</keyword>
<dbReference type="Gene3D" id="2.60.120.200">
    <property type="match status" value="1"/>
</dbReference>
<accession>A0ABP1S171</accession>
<evidence type="ECO:0000313" key="2">
    <source>
        <dbReference type="EMBL" id="CAL8140707.1"/>
    </source>
</evidence>
<feature type="signal peptide" evidence="1">
    <location>
        <begin position="1"/>
        <end position="20"/>
    </location>
</feature>
<feature type="chain" id="PRO_5046811503" evidence="1">
    <location>
        <begin position="21"/>
        <end position="274"/>
    </location>
</feature>
<gene>
    <name evidence="2" type="ORF">ODALV1_LOCUS28380</name>
</gene>